<evidence type="ECO:0000259" key="2">
    <source>
        <dbReference type="PROSITE" id="PS50110"/>
    </source>
</evidence>
<dbReference type="SMART" id="SM00850">
    <property type="entry name" value="LytTR"/>
    <property type="match status" value="1"/>
</dbReference>
<feature type="modified residue" description="4-aspartylphosphate" evidence="1">
    <location>
        <position position="56"/>
    </location>
</feature>
<dbReference type="InterPro" id="IPR007492">
    <property type="entry name" value="LytTR_DNA-bd_dom"/>
</dbReference>
<dbReference type="PANTHER" id="PTHR37299">
    <property type="entry name" value="TRANSCRIPTIONAL REGULATOR-RELATED"/>
    <property type="match status" value="1"/>
</dbReference>
<evidence type="ECO:0000313" key="4">
    <source>
        <dbReference type="EMBL" id="GLH74381.1"/>
    </source>
</evidence>
<dbReference type="Proteomes" id="UP001165069">
    <property type="component" value="Unassembled WGS sequence"/>
</dbReference>
<dbReference type="EMBL" id="BSDE01000006">
    <property type="protein sequence ID" value="GLH74381.1"/>
    <property type="molecule type" value="Genomic_DNA"/>
</dbReference>
<dbReference type="SUPFAM" id="SSF52172">
    <property type="entry name" value="CheY-like"/>
    <property type="match status" value="1"/>
</dbReference>
<evidence type="ECO:0000256" key="1">
    <source>
        <dbReference type="PROSITE-ProRule" id="PRU00169"/>
    </source>
</evidence>
<gene>
    <name evidence="4" type="ORF">GETHLI_28830</name>
</gene>
<dbReference type="GO" id="GO:0003677">
    <property type="term" value="F:DNA binding"/>
    <property type="evidence" value="ECO:0007669"/>
    <property type="project" value="UniProtKB-KW"/>
</dbReference>
<name>A0ABQ5QJ83_9BACT</name>
<accession>A0ABQ5QJ83</accession>
<dbReference type="PANTHER" id="PTHR37299:SF1">
    <property type="entry name" value="STAGE 0 SPORULATION PROTEIN A HOMOLOG"/>
    <property type="match status" value="1"/>
</dbReference>
<keyword evidence="4" id="KW-0238">DNA-binding</keyword>
<dbReference type="PROSITE" id="PS50930">
    <property type="entry name" value="HTH_LYTTR"/>
    <property type="match status" value="1"/>
</dbReference>
<dbReference type="InterPro" id="IPR011006">
    <property type="entry name" value="CheY-like_superfamily"/>
</dbReference>
<keyword evidence="1" id="KW-0597">Phosphoprotein</keyword>
<dbReference type="Pfam" id="PF00072">
    <property type="entry name" value="Response_reg"/>
    <property type="match status" value="1"/>
</dbReference>
<dbReference type="RefSeq" id="WP_285576621.1">
    <property type="nucleotide sequence ID" value="NZ_BSDE01000006.1"/>
</dbReference>
<dbReference type="InterPro" id="IPR046947">
    <property type="entry name" value="LytR-like"/>
</dbReference>
<dbReference type="PROSITE" id="PS50110">
    <property type="entry name" value="RESPONSE_REGULATORY"/>
    <property type="match status" value="1"/>
</dbReference>
<proteinExistence type="predicted"/>
<dbReference type="InterPro" id="IPR001789">
    <property type="entry name" value="Sig_transdc_resp-reg_receiver"/>
</dbReference>
<keyword evidence="5" id="KW-1185">Reference proteome</keyword>
<reference evidence="4 5" key="1">
    <citation type="journal article" date="2023" name="Antonie Van Leeuwenhoek">
        <title>Mesoterricola silvestris gen. nov., sp. nov., Mesoterricola sediminis sp. nov., Geothrix oryzae sp. nov., Geothrix edaphica sp. nov., Geothrix rubra sp. nov., and Geothrix limicola sp. nov., six novel members of Acidobacteriota isolated from soils.</title>
        <authorList>
            <person name="Itoh H."/>
            <person name="Sugisawa Y."/>
            <person name="Mise K."/>
            <person name="Xu Z."/>
            <person name="Kuniyasu M."/>
            <person name="Ushijima N."/>
            <person name="Kawano K."/>
            <person name="Kobayashi E."/>
            <person name="Shiratori Y."/>
            <person name="Masuda Y."/>
            <person name="Senoo K."/>
        </authorList>
    </citation>
    <scope>NUCLEOTIDE SEQUENCE [LARGE SCALE GENOMIC DNA]</scope>
    <source>
        <strain evidence="4 5">Red804</strain>
    </source>
</reference>
<feature type="domain" description="Response regulatory" evidence="2">
    <location>
        <begin position="4"/>
        <end position="120"/>
    </location>
</feature>
<dbReference type="Gene3D" id="2.40.50.1020">
    <property type="entry name" value="LytTr DNA-binding domain"/>
    <property type="match status" value="1"/>
</dbReference>
<evidence type="ECO:0000259" key="3">
    <source>
        <dbReference type="PROSITE" id="PS50930"/>
    </source>
</evidence>
<feature type="domain" description="HTH LytTR-type" evidence="3">
    <location>
        <begin position="147"/>
        <end position="250"/>
    </location>
</feature>
<sequence>MALRYALIEDEPPARSRLKRLVAELDPSAQCIGEAGDGVAGLTLLQTTQPDLLFLDIEFPPEGAFGLLRKARDLGLALPPIAFVTAFDQHALEAFRWAACDYLLKPLERERLAETLNRTRPKEAGLDLGLLMQALEATRRKEMPERFTVLVKGRILVLAWATVSHLRTENRLLFVHTPEGRFVLDRSLDELETLLAPRFFRTHRSAMVAMDAIQELVPDPGGTGELRLRDGARVPVSRERMPDLRARLGTA</sequence>
<dbReference type="Pfam" id="PF04397">
    <property type="entry name" value="LytTR"/>
    <property type="match status" value="1"/>
</dbReference>
<dbReference type="Gene3D" id="3.40.50.2300">
    <property type="match status" value="1"/>
</dbReference>
<comment type="caution">
    <text evidence="4">The sequence shown here is derived from an EMBL/GenBank/DDBJ whole genome shotgun (WGS) entry which is preliminary data.</text>
</comment>
<organism evidence="4 5">
    <name type="scientific">Geothrix limicola</name>
    <dbReference type="NCBI Taxonomy" id="2927978"/>
    <lineage>
        <taxon>Bacteria</taxon>
        <taxon>Pseudomonadati</taxon>
        <taxon>Acidobacteriota</taxon>
        <taxon>Holophagae</taxon>
        <taxon>Holophagales</taxon>
        <taxon>Holophagaceae</taxon>
        <taxon>Geothrix</taxon>
    </lineage>
</organism>
<protein>
    <submittedName>
        <fullName evidence="4">DNA-binding response regulator</fullName>
    </submittedName>
</protein>
<dbReference type="SMART" id="SM00448">
    <property type="entry name" value="REC"/>
    <property type="match status" value="1"/>
</dbReference>
<evidence type="ECO:0000313" key="5">
    <source>
        <dbReference type="Proteomes" id="UP001165069"/>
    </source>
</evidence>